<proteinExistence type="predicted"/>
<feature type="non-terminal residue" evidence="1">
    <location>
        <position position="1"/>
    </location>
</feature>
<dbReference type="Proteomes" id="UP000245081">
    <property type="component" value="Unassembled WGS sequence"/>
</dbReference>
<evidence type="ECO:0000313" key="2">
    <source>
        <dbReference type="Proteomes" id="UP000245081"/>
    </source>
</evidence>
<protein>
    <submittedName>
        <fullName evidence="1">Uncharacterized protein</fullName>
    </submittedName>
</protein>
<dbReference type="AlphaFoldDB" id="A0A2R5FEK1"/>
<keyword evidence="2" id="KW-1185">Reference proteome</keyword>
<gene>
    <name evidence="1" type="ORF">NMK_2766</name>
</gene>
<name>A0A2R5FEK1_9PROT</name>
<dbReference type="EMBL" id="BDOQ01000013">
    <property type="protein sequence ID" value="GBG15163.1"/>
    <property type="molecule type" value="Genomic_DNA"/>
</dbReference>
<accession>A0A2R5FEK1</accession>
<comment type="caution">
    <text evidence="1">The sequence shown here is derived from an EMBL/GenBank/DDBJ whole genome shotgun (WGS) entry which is preliminary data.</text>
</comment>
<evidence type="ECO:0000313" key="1">
    <source>
        <dbReference type="EMBL" id="GBG15163.1"/>
    </source>
</evidence>
<sequence length="76" mass="8652">KPPKPVAPPLPYIYMGKMVDESGLSIFLTRNNKPYVVHVGDILDNQYRVELIKPPMMELTYLPLKEKQVLNIGATK</sequence>
<reference evidence="1 2" key="1">
    <citation type="journal article" date="2018" name="Environ. Microbiol.">
        <title>Isolation and genomic characterization of Novimethylophilus kurashikiensis gen. nov. sp. nov., a new lanthanide-dependent methylotrophic species of Methylophilaceae.</title>
        <authorList>
            <person name="Lv H."/>
            <person name="Sahin N."/>
            <person name="Tani A."/>
        </authorList>
    </citation>
    <scope>NUCLEOTIDE SEQUENCE [LARGE SCALE GENOMIC DNA]</scope>
    <source>
        <strain evidence="1 2">La2-4</strain>
    </source>
</reference>
<organism evidence="1 2">
    <name type="scientific">Novimethylophilus kurashikiensis</name>
    <dbReference type="NCBI Taxonomy" id="1825523"/>
    <lineage>
        <taxon>Bacteria</taxon>
        <taxon>Pseudomonadati</taxon>
        <taxon>Pseudomonadota</taxon>
        <taxon>Betaproteobacteria</taxon>
        <taxon>Nitrosomonadales</taxon>
        <taxon>Methylophilaceae</taxon>
        <taxon>Novimethylophilus</taxon>
    </lineage>
</organism>